<dbReference type="GO" id="GO:0019316">
    <property type="term" value="P:D-allose catabolic process"/>
    <property type="evidence" value="ECO:0007669"/>
    <property type="project" value="TreeGrafter"/>
</dbReference>
<evidence type="ECO:0000313" key="2">
    <source>
        <dbReference type="EMBL" id="OGC52923.1"/>
    </source>
</evidence>
<dbReference type="EMBL" id="MEVD01000018">
    <property type="protein sequence ID" value="OGC52923.1"/>
    <property type="molecule type" value="Genomic_DNA"/>
</dbReference>
<proteinExistence type="inferred from homology"/>
<dbReference type="NCBIfam" id="NF004051">
    <property type="entry name" value="PRK05571.1"/>
    <property type="match status" value="1"/>
</dbReference>
<dbReference type="PANTHER" id="PTHR30345:SF0">
    <property type="entry name" value="DNA DAMAGE-REPAIR_TOLERATION PROTEIN DRT102"/>
    <property type="match status" value="1"/>
</dbReference>
<dbReference type="GO" id="GO:0004751">
    <property type="term" value="F:ribose-5-phosphate isomerase activity"/>
    <property type="evidence" value="ECO:0007669"/>
    <property type="project" value="TreeGrafter"/>
</dbReference>
<sequence length="152" mass="17183">MIYVASDHGGFELKNKILDMLKENDYKAVDMGPDKLEPEDDYPDYTIPCIKKVMENEKNRGIVICKNGVGASILANKFPGIRAALTWNPEHASSSRNDDNTNVLALPASYINQNEAWEITKTWLTTPFSNAERHVRRLNKISRQETPSEGVF</sequence>
<dbReference type="InterPro" id="IPR036569">
    <property type="entry name" value="RpiB_LacA_LacB_sf"/>
</dbReference>
<organism evidence="2 3">
    <name type="scientific">candidate division WWE3 bacterium RIFCSPHIGHO2_02_FULL_38_14</name>
    <dbReference type="NCBI Taxonomy" id="1802620"/>
    <lineage>
        <taxon>Bacteria</taxon>
        <taxon>Katanobacteria</taxon>
    </lineage>
</organism>
<evidence type="ECO:0008006" key="4">
    <source>
        <dbReference type="Google" id="ProtNLM"/>
    </source>
</evidence>
<accession>A0A1F4V8F6</accession>
<evidence type="ECO:0000256" key="1">
    <source>
        <dbReference type="ARBA" id="ARBA00008754"/>
    </source>
</evidence>
<protein>
    <recommendedName>
        <fullName evidence="4">Ribose-5-phosphate isomerase</fullName>
    </recommendedName>
</protein>
<reference evidence="2 3" key="1">
    <citation type="journal article" date="2016" name="Nat. Commun.">
        <title>Thousands of microbial genomes shed light on interconnected biogeochemical processes in an aquifer system.</title>
        <authorList>
            <person name="Anantharaman K."/>
            <person name="Brown C.T."/>
            <person name="Hug L.A."/>
            <person name="Sharon I."/>
            <person name="Castelle C.J."/>
            <person name="Probst A.J."/>
            <person name="Thomas B.C."/>
            <person name="Singh A."/>
            <person name="Wilkins M.J."/>
            <person name="Karaoz U."/>
            <person name="Brodie E.L."/>
            <person name="Williams K.H."/>
            <person name="Hubbard S.S."/>
            <person name="Banfield J.F."/>
        </authorList>
    </citation>
    <scope>NUCLEOTIDE SEQUENCE [LARGE SCALE GENOMIC DNA]</scope>
</reference>
<dbReference type="PANTHER" id="PTHR30345">
    <property type="entry name" value="RIBOSE-5-PHOSPHATE ISOMERASE B"/>
    <property type="match status" value="1"/>
</dbReference>
<name>A0A1F4V8F6_UNCKA</name>
<dbReference type="Proteomes" id="UP000178127">
    <property type="component" value="Unassembled WGS sequence"/>
</dbReference>
<dbReference type="AlphaFoldDB" id="A0A1F4V8F6"/>
<dbReference type="GO" id="GO:0009052">
    <property type="term" value="P:pentose-phosphate shunt, non-oxidative branch"/>
    <property type="evidence" value="ECO:0007669"/>
    <property type="project" value="TreeGrafter"/>
</dbReference>
<dbReference type="PIRSF" id="PIRSF005384">
    <property type="entry name" value="RpiB_LacA_B"/>
    <property type="match status" value="1"/>
</dbReference>
<dbReference type="Gene3D" id="3.40.1400.10">
    <property type="entry name" value="Sugar-phosphate isomerase, RpiB/LacA/LacB"/>
    <property type="match status" value="1"/>
</dbReference>
<dbReference type="SUPFAM" id="SSF89623">
    <property type="entry name" value="Ribose/Galactose isomerase RpiB/AlsB"/>
    <property type="match status" value="1"/>
</dbReference>
<dbReference type="InterPro" id="IPR003500">
    <property type="entry name" value="RpiB_LacA_LacB"/>
</dbReference>
<dbReference type="Pfam" id="PF02502">
    <property type="entry name" value="LacAB_rpiB"/>
    <property type="match status" value="1"/>
</dbReference>
<comment type="caution">
    <text evidence="2">The sequence shown here is derived from an EMBL/GenBank/DDBJ whole genome shotgun (WGS) entry which is preliminary data.</text>
</comment>
<gene>
    <name evidence="2" type="ORF">A3D91_03145</name>
</gene>
<comment type="similarity">
    <text evidence="1">Belongs to the LacAB/RpiB family.</text>
</comment>
<dbReference type="STRING" id="1802620.A3D91_03145"/>
<evidence type="ECO:0000313" key="3">
    <source>
        <dbReference type="Proteomes" id="UP000178127"/>
    </source>
</evidence>
<dbReference type="NCBIfam" id="TIGR00689">
    <property type="entry name" value="rpiB_lacA_lacB"/>
    <property type="match status" value="1"/>
</dbReference>